<dbReference type="OrthoDB" id="6628406at2759"/>
<evidence type="ECO:0000256" key="11">
    <source>
        <dbReference type="ARBA" id="ARBA00023303"/>
    </source>
</evidence>
<evidence type="ECO:0000313" key="14">
    <source>
        <dbReference type="EMBL" id="CAH1392429.1"/>
    </source>
</evidence>
<dbReference type="InterPro" id="IPR001873">
    <property type="entry name" value="ENaC"/>
</dbReference>
<gene>
    <name evidence="14" type="ORF">NEZAVI_LOCUS3244</name>
</gene>
<organism evidence="14 15">
    <name type="scientific">Nezara viridula</name>
    <name type="common">Southern green stink bug</name>
    <name type="synonym">Cimex viridulus</name>
    <dbReference type="NCBI Taxonomy" id="85310"/>
    <lineage>
        <taxon>Eukaryota</taxon>
        <taxon>Metazoa</taxon>
        <taxon>Ecdysozoa</taxon>
        <taxon>Arthropoda</taxon>
        <taxon>Hexapoda</taxon>
        <taxon>Insecta</taxon>
        <taxon>Pterygota</taxon>
        <taxon>Neoptera</taxon>
        <taxon>Paraneoptera</taxon>
        <taxon>Hemiptera</taxon>
        <taxon>Heteroptera</taxon>
        <taxon>Panheteroptera</taxon>
        <taxon>Pentatomomorpha</taxon>
        <taxon>Pentatomoidea</taxon>
        <taxon>Pentatomidae</taxon>
        <taxon>Pentatominae</taxon>
        <taxon>Nezara</taxon>
    </lineage>
</organism>
<keyword evidence="5 12" id="KW-0812">Transmembrane</keyword>
<evidence type="ECO:0000256" key="3">
    <source>
        <dbReference type="ARBA" id="ARBA00022448"/>
    </source>
</evidence>
<evidence type="ECO:0000256" key="9">
    <source>
        <dbReference type="ARBA" id="ARBA00023136"/>
    </source>
</evidence>
<keyword evidence="11 12" id="KW-0407">Ion channel</keyword>
<evidence type="ECO:0000256" key="7">
    <source>
        <dbReference type="ARBA" id="ARBA00023053"/>
    </source>
</evidence>
<keyword evidence="6 13" id="KW-1133">Transmembrane helix</keyword>
<evidence type="ECO:0000256" key="10">
    <source>
        <dbReference type="ARBA" id="ARBA00023201"/>
    </source>
</evidence>
<proteinExistence type="inferred from homology"/>
<keyword evidence="7" id="KW-0915">Sodium</keyword>
<keyword evidence="9 13" id="KW-0472">Membrane</keyword>
<sequence length="381" mass="44384">METNYKDWNTSFPSVTICPLPKYDQENLDKIIYEKFSNIKEKETVLGFFTQLSNASFGTFSEVRTSTDEIEPSTYWKVVWKIAFPFTYNVSNSNTEAYNQTEMNQVVTEVGFCYSYNSLATIYNDPKMWERKEWQLLTGLPIFRSSPLDGDIFTQVMNMNAGYRLYILDPTEFPDVSIPQIEGFNNSYKTLDLTALSIVSAKEVEDLSIQQRKCRLPRESNLLTSPVYSYNLCRMECRIKECYGLCKCIPYFYRPTDNYPVCDLDGMHCLDKHSERLVRMIDPNTGRKIPCDCLQLCNEVNYIVDTDNSMPWTLGTNLKWGLTKYPKFRLKRGILFGETELLVAVGGTVGFFFGCSLLSFAEIIYFFTLHLFWFVMYKKRR</sequence>
<evidence type="ECO:0000256" key="1">
    <source>
        <dbReference type="ARBA" id="ARBA00004141"/>
    </source>
</evidence>
<dbReference type="PANTHER" id="PTHR11690:SF240">
    <property type="entry name" value="PICKPOCKET 25-RELATED"/>
    <property type="match status" value="1"/>
</dbReference>
<keyword evidence="3 12" id="KW-0813">Transport</keyword>
<evidence type="ECO:0000256" key="2">
    <source>
        <dbReference type="ARBA" id="ARBA00007193"/>
    </source>
</evidence>
<feature type="transmembrane region" description="Helical" evidence="13">
    <location>
        <begin position="334"/>
        <end position="353"/>
    </location>
</feature>
<dbReference type="GO" id="GO:0005886">
    <property type="term" value="C:plasma membrane"/>
    <property type="evidence" value="ECO:0007669"/>
    <property type="project" value="TreeGrafter"/>
</dbReference>
<protein>
    <submittedName>
        <fullName evidence="14">Uncharacterized protein</fullName>
    </submittedName>
</protein>
<dbReference type="Pfam" id="PF00858">
    <property type="entry name" value="ASC"/>
    <property type="match status" value="1"/>
</dbReference>
<keyword evidence="4 12" id="KW-0894">Sodium channel</keyword>
<dbReference type="Gene3D" id="1.10.287.820">
    <property type="entry name" value="Acid-sensing ion channel domain"/>
    <property type="match status" value="1"/>
</dbReference>
<evidence type="ECO:0000256" key="4">
    <source>
        <dbReference type="ARBA" id="ARBA00022461"/>
    </source>
</evidence>
<dbReference type="EMBL" id="OV725077">
    <property type="protein sequence ID" value="CAH1392429.1"/>
    <property type="molecule type" value="Genomic_DNA"/>
</dbReference>
<evidence type="ECO:0000256" key="13">
    <source>
        <dbReference type="SAM" id="Phobius"/>
    </source>
</evidence>
<evidence type="ECO:0000256" key="8">
    <source>
        <dbReference type="ARBA" id="ARBA00023065"/>
    </source>
</evidence>
<evidence type="ECO:0000256" key="6">
    <source>
        <dbReference type="ARBA" id="ARBA00022989"/>
    </source>
</evidence>
<name>A0A9P0GYG4_NEZVI</name>
<keyword evidence="15" id="KW-1185">Reference proteome</keyword>
<evidence type="ECO:0000256" key="12">
    <source>
        <dbReference type="RuleBase" id="RU000679"/>
    </source>
</evidence>
<evidence type="ECO:0000256" key="5">
    <source>
        <dbReference type="ARBA" id="ARBA00022692"/>
    </source>
</evidence>
<comment type="similarity">
    <text evidence="2 12">Belongs to the amiloride-sensitive sodium channel (TC 1.A.6) family.</text>
</comment>
<reference evidence="14" key="1">
    <citation type="submission" date="2022-01" db="EMBL/GenBank/DDBJ databases">
        <authorList>
            <person name="King R."/>
        </authorList>
    </citation>
    <scope>NUCLEOTIDE SEQUENCE</scope>
</reference>
<dbReference type="AlphaFoldDB" id="A0A9P0GYG4"/>
<dbReference type="GO" id="GO:0015280">
    <property type="term" value="F:ligand-gated sodium channel activity"/>
    <property type="evidence" value="ECO:0007669"/>
    <property type="project" value="TreeGrafter"/>
</dbReference>
<evidence type="ECO:0000313" key="15">
    <source>
        <dbReference type="Proteomes" id="UP001152798"/>
    </source>
</evidence>
<keyword evidence="10 12" id="KW-0739">Sodium transport</keyword>
<dbReference type="PANTHER" id="PTHR11690">
    <property type="entry name" value="AMILORIDE-SENSITIVE SODIUM CHANNEL-RELATED"/>
    <property type="match status" value="1"/>
</dbReference>
<keyword evidence="8 12" id="KW-0406">Ion transport</keyword>
<accession>A0A9P0GYG4</accession>
<dbReference type="Proteomes" id="UP001152798">
    <property type="component" value="Chromosome 1"/>
</dbReference>
<comment type="subcellular location">
    <subcellularLocation>
        <location evidence="1">Membrane</location>
        <topology evidence="1">Multi-pass membrane protein</topology>
    </subcellularLocation>
</comment>
<feature type="transmembrane region" description="Helical" evidence="13">
    <location>
        <begin position="359"/>
        <end position="377"/>
    </location>
</feature>